<dbReference type="GO" id="GO:0006355">
    <property type="term" value="P:regulation of DNA-templated transcription"/>
    <property type="evidence" value="ECO:0007669"/>
    <property type="project" value="InterPro"/>
</dbReference>
<keyword evidence="4" id="KW-0804">Transcription</keyword>
<dbReference type="SUPFAM" id="SSF52172">
    <property type="entry name" value="CheY-like"/>
    <property type="match status" value="1"/>
</dbReference>
<keyword evidence="1 5" id="KW-0597">Phosphoprotein</keyword>
<feature type="domain" description="Response regulatory" evidence="8">
    <location>
        <begin position="4"/>
        <end position="119"/>
    </location>
</feature>
<dbReference type="PROSITE" id="PS00622">
    <property type="entry name" value="HTH_LUXR_1"/>
    <property type="match status" value="1"/>
</dbReference>
<name>A0A7K3RLJ0_STRAQ</name>
<evidence type="ECO:0000313" key="9">
    <source>
        <dbReference type="EMBL" id="NEC03044.1"/>
    </source>
</evidence>
<proteinExistence type="predicted"/>
<sequence>MTVRVVVADDQELVRSGFAMILDAQPGIEVVAEAGDGAQAVAAVRRLRADVALLDIRMPGLDGIAACREIAAAGGCRTVMLTTFDADEYVYEALHAGASGFLLKDVRRDDLVHAVRVVAAGESLVAPSVARRLIAAYTARPAGRPAPSAGRLAVLTVRERETLLHLARGLSNAEIAEALVVSEHTVKTHVSNVLSKLGLRDRIQAVICAYETGLVAPSAGGETGGRSPGRGSDTPTEDRPGG</sequence>
<dbReference type="PROSITE" id="PS50110">
    <property type="entry name" value="RESPONSE_REGULATORY"/>
    <property type="match status" value="1"/>
</dbReference>
<keyword evidence="2" id="KW-0805">Transcription regulation</keyword>
<evidence type="ECO:0000256" key="4">
    <source>
        <dbReference type="ARBA" id="ARBA00023163"/>
    </source>
</evidence>
<dbReference type="PANTHER" id="PTHR43214:SF24">
    <property type="entry name" value="TRANSCRIPTIONAL REGULATORY PROTEIN NARL-RELATED"/>
    <property type="match status" value="1"/>
</dbReference>
<dbReference type="GO" id="GO:0000160">
    <property type="term" value="P:phosphorelay signal transduction system"/>
    <property type="evidence" value="ECO:0007669"/>
    <property type="project" value="InterPro"/>
</dbReference>
<dbReference type="SMART" id="SM00421">
    <property type="entry name" value="HTH_LUXR"/>
    <property type="match status" value="1"/>
</dbReference>
<dbReference type="InterPro" id="IPR000792">
    <property type="entry name" value="Tscrpt_reg_LuxR_C"/>
</dbReference>
<evidence type="ECO:0000313" key="10">
    <source>
        <dbReference type="Proteomes" id="UP000470951"/>
    </source>
</evidence>
<dbReference type="CDD" id="cd06170">
    <property type="entry name" value="LuxR_C_like"/>
    <property type="match status" value="1"/>
</dbReference>
<feature type="region of interest" description="Disordered" evidence="6">
    <location>
        <begin position="218"/>
        <end position="242"/>
    </location>
</feature>
<dbReference type="InterPro" id="IPR058245">
    <property type="entry name" value="NreC/VraR/RcsB-like_REC"/>
</dbReference>
<evidence type="ECO:0000256" key="3">
    <source>
        <dbReference type="ARBA" id="ARBA00023125"/>
    </source>
</evidence>
<comment type="caution">
    <text evidence="9">The sequence shown here is derived from an EMBL/GenBank/DDBJ whole genome shotgun (WGS) entry which is preliminary data.</text>
</comment>
<dbReference type="PANTHER" id="PTHR43214">
    <property type="entry name" value="TWO-COMPONENT RESPONSE REGULATOR"/>
    <property type="match status" value="1"/>
</dbReference>
<reference evidence="9 10" key="1">
    <citation type="submission" date="2020-01" db="EMBL/GenBank/DDBJ databases">
        <title>Insect and environment-associated Actinomycetes.</title>
        <authorList>
            <person name="Currrie C."/>
            <person name="Chevrette M."/>
            <person name="Carlson C."/>
            <person name="Stubbendieck R."/>
            <person name="Wendt-Pienkowski E."/>
        </authorList>
    </citation>
    <scope>NUCLEOTIDE SEQUENCE [LARGE SCALE GENOMIC DNA]</scope>
    <source>
        <strain evidence="9 10">SID7903</strain>
    </source>
</reference>
<dbReference type="PRINTS" id="PR00038">
    <property type="entry name" value="HTHLUXR"/>
</dbReference>
<evidence type="ECO:0000256" key="1">
    <source>
        <dbReference type="ARBA" id="ARBA00022553"/>
    </source>
</evidence>
<dbReference type="InterPro" id="IPR001789">
    <property type="entry name" value="Sig_transdc_resp-reg_receiver"/>
</dbReference>
<evidence type="ECO:0000259" key="8">
    <source>
        <dbReference type="PROSITE" id="PS50110"/>
    </source>
</evidence>
<protein>
    <submittedName>
        <fullName evidence="9">Response regulator transcription factor</fullName>
    </submittedName>
</protein>
<feature type="domain" description="HTH luxR-type" evidence="7">
    <location>
        <begin position="148"/>
        <end position="213"/>
    </location>
</feature>
<dbReference type="InterPro" id="IPR016032">
    <property type="entry name" value="Sig_transdc_resp-reg_C-effctor"/>
</dbReference>
<dbReference type="SMART" id="SM00448">
    <property type="entry name" value="REC"/>
    <property type="match status" value="1"/>
</dbReference>
<evidence type="ECO:0000259" key="7">
    <source>
        <dbReference type="PROSITE" id="PS50043"/>
    </source>
</evidence>
<dbReference type="PROSITE" id="PS50043">
    <property type="entry name" value="HTH_LUXR_2"/>
    <property type="match status" value="1"/>
</dbReference>
<dbReference type="Pfam" id="PF00072">
    <property type="entry name" value="Response_reg"/>
    <property type="match status" value="1"/>
</dbReference>
<dbReference type="Proteomes" id="UP000470951">
    <property type="component" value="Unassembled WGS sequence"/>
</dbReference>
<keyword evidence="3" id="KW-0238">DNA-binding</keyword>
<accession>A0A7K3RLJ0</accession>
<dbReference type="EMBL" id="JAAGMS010000377">
    <property type="protein sequence ID" value="NEC03044.1"/>
    <property type="molecule type" value="Genomic_DNA"/>
</dbReference>
<dbReference type="RefSeq" id="WP_164270217.1">
    <property type="nucleotide sequence ID" value="NZ_JAAGMS010000377.1"/>
</dbReference>
<organism evidence="9 10">
    <name type="scientific">Streptomyces anulatus</name>
    <name type="common">Streptomyces chrysomallus</name>
    <dbReference type="NCBI Taxonomy" id="1892"/>
    <lineage>
        <taxon>Bacteria</taxon>
        <taxon>Bacillati</taxon>
        <taxon>Actinomycetota</taxon>
        <taxon>Actinomycetes</taxon>
        <taxon>Kitasatosporales</taxon>
        <taxon>Streptomycetaceae</taxon>
        <taxon>Streptomyces</taxon>
    </lineage>
</organism>
<dbReference type="SUPFAM" id="SSF46894">
    <property type="entry name" value="C-terminal effector domain of the bipartite response regulators"/>
    <property type="match status" value="1"/>
</dbReference>
<feature type="modified residue" description="4-aspartylphosphate" evidence="5">
    <location>
        <position position="55"/>
    </location>
</feature>
<dbReference type="Gene3D" id="3.40.50.2300">
    <property type="match status" value="1"/>
</dbReference>
<evidence type="ECO:0000256" key="2">
    <source>
        <dbReference type="ARBA" id="ARBA00023015"/>
    </source>
</evidence>
<dbReference type="AlphaFoldDB" id="A0A7K3RLJ0"/>
<dbReference type="Pfam" id="PF00196">
    <property type="entry name" value="GerE"/>
    <property type="match status" value="1"/>
</dbReference>
<evidence type="ECO:0000256" key="5">
    <source>
        <dbReference type="PROSITE-ProRule" id="PRU00169"/>
    </source>
</evidence>
<dbReference type="GO" id="GO:0003677">
    <property type="term" value="F:DNA binding"/>
    <property type="evidence" value="ECO:0007669"/>
    <property type="project" value="UniProtKB-KW"/>
</dbReference>
<evidence type="ECO:0000256" key="6">
    <source>
        <dbReference type="SAM" id="MobiDB-lite"/>
    </source>
</evidence>
<dbReference type="InterPro" id="IPR011006">
    <property type="entry name" value="CheY-like_superfamily"/>
</dbReference>
<dbReference type="InterPro" id="IPR039420">
    <property type="entry name" value="WalR-like"/>
</dbReference>
<dbReference type="CDD" id="cd17535">
    <property type="entry name" value="REC_NarL-like"/>
    <property type="match status" value="1"/>
</dbReference>
<gene>
    <name evidence="9" type="ORF">G3I58_34455</name>
</gene>